<protein>
    <submittedName>
        <fullName evidence="1">Uncharacterized protein</fullName>
    </submittedName>
</protein>
<reference evidence="2" key="1">
    <citation type="journal article" date="2019" name="Int. J. Syst. Evol. Microbiol.">
        <title>The Global Catalogue of Microorganisms (GCM) 10K type strain sequencing project: providing services to taxonomists for standard genome sequencing and annotation.</title>
        <authorList>
            <consortium name="The Broad Institute Genomics Platform"/>
            <consortium name="The Broad Institute Genome Sequencing Center for Infectious Disease"/>
            <person name="Wu L."/>
            <person name="Ma J."/>
        </authorList>
    </citation>
    <scope>NUCLEOTIDE SEQUENCE [LARGE SCALE GENOMIC DNA]</scope>
    <source>
        <strain evidence="2">CGMCC 4.7241</strain>
    </source>
</reference>
<accession>A0ABV7YAN1</accession>
<keyword evidence="2" id="KW-1185">Reference proteome</keyword>
<proteinExistence type="predicted"/>
<dbReference type="EMBL" id="JBHRZH010000014">
    <property type="protein sequence ID" value="MFC3762361.1"/>
    <property type="molecule type" value="Genomic_DNA"/>
</dbReference>
<comment type="caution">
    <text evidence="1">The sequence shown here is derived from an EMBL/GenBank/DDBJ whole genome shotgun (WGS) entry which is preliminary data.</text>
</comment>
<gene>
    <name evidence="1" type="ORF">ACFOUW_16080</name>
</gene>
<name>A0ABV7YAN1_9ACTN</name>
<dbReference type="RefSeq" id="WP_205121811.1">
    <property type="nucleotide sequence ID" value="NZ_JAFBCM010000001.1"/>
</dbReference>
<sequence>MAEVFMVDDRDRLLAVFDALDVLAEDHALMGHSRGVWTDIGSTSVGTGLSMRSPRNGDG</sequence>
<evidence type="ECO:0000313" key="1">
    <source>
        <dbReference type="EMBL" id="MFC3762361.1"/>
    </source>
</evidence>
<dbReference type="Proteomes" id="UP001595699">
    <property type="component" value="Unassembled WGS sequence"/>
</dbReference>
<organism evidence="1 2">
    <name type="scientific">Tenggerimyces flavus</name>
    <dbReference type="NCBI Taxonomy" id="1708749"/>
    <lineage>
        <taxon>Bacteria</taxon>
        <taxon>Bacillati</taxon>
        <taxon>Actinomycetota</taxon>
        <taxon>Actinomycetes</taxon>
        <taxon>Propionibacteriales</taxon>
        <taxon>Nocardioidaceae</taxon>
        <taxon>Tenggerimyces</taxon>
    </lineage>
</organism>
<evidence type="ECO:0000313" key="2">
    <source>
        <dbReference type="Proteomes" id="UP001595699"/>
    </source>
</evidence>